<dbReference type="Proteomes" id="UP001597472">
    <property type="component" value="Unassembled WGS sequence"/>
</dbReference>
<dbReference type="RefSeq" id="WP_376892416.1">
    <property type="nucleotide sequence ID" value="NZ_JBHULS010000002.1"/>
</dbReference>
<sequence length="256" mass="28677">MKHILTITCIAVLLLSCSTDQDDNLDPGKAPVAITFQFTHNWDDVLVTNSSINNSIFTNAHGETMTITRLRYLISGFQLIHENGTTYNFDGYKFTDLSTPESYNFTPQSNSIPKGRYTLKFIWGFNADTNLDGAYPELNSASWNWPAMLGGGYHFLQMDGMYNVNTMAKPYNFHNGTARVSAGVFEQNFAEITLNTPITITNSGLISVNMNLAEFFKNPNTWNLNNLDTNLMPNYQAQKMMQANVQSVFSLGTNTP</sequence>
<evidence type="ECO:0000313" key="3">
    <source>
        <dbReference type="Proteomes" id="UP001597472"/>
    </source>
</evidence>
<dbReference type="Pfam" id="PF20243">
    <property type="entry name" value="MbnP"/>
    <property type="match status" value="1"/>
</dbReference>
<protein>
    <submittedName>
        <fullName evidence="2">MbnP family protein</fullName>
    </submittedName>
</protein>
<comment type="caution">
    <text evidence="2">The sequence shown here is derived from an EMBL/GenBank/DDBJ whole genome shotgun (WGS) entry which is preliminary data.</text>
</comment>
<evidence type="ECO:0000259" key="1">
    <source>
        <dbReference type="Pfam" id="PF20243"/>
    </source>
</evidence>
<gene>
    <name evidence="2" type="ORF">ACFSQP_05535</name>
</gene>
<proteinExistence type="predicted"/>
<dbReference type="PROSITE" id="PS51257">
    <property type="entry name" value="PROKAR_LIPOPROTEIN"/>
    <property type="match status" value="1"/>
</dbReference>
<dbReference type="EMBL" id="JBHULS010000002">
    <property type="protein sequence ID" value="MFD2551273.1"/>
    <property type="molecule type" value="Genomic_DNA"/>
</dbReference>
<dbReference type="InterPro" id="IPR046863">
    <property type="entry name" value="MbnP-like_dom"/>
</dbReference>
<accession>A0ABW5KS57</accession>
<feature type="domain" description="Copper-binding protein MbnP-like" evidence="1">
    <location>
        <begin position="34"/>
        <end position="227"/>
    </location>
</feature>
<reference evidence="3" key="1">
    <citation type="journal article" date="2019" name="Int. J. Syst. Evol. Microbiol.">
        <title>The Global Catalogue of Microorganisms (GCM) 10K type strain sequencing project: providing services to taxonomists for standard genome sequencing and annotation.</title>
        <authorList>
            <consortium name="The Broad Institute Genomics Platform"/>
            <consortium name="The Broad Institute Genome Sequencing Center for Infectious Disease"/>
            <person name="Wu L."/>
            <person name="Ma J."/>
        </authorList>
    </citation>
    <scope>NUCLEOTIDE SEQUENCE [LARGE SCALE GENOMIC DNA]</scope>
    <source>
        <strain evidence="3">KCTC 42587</strain>
    </source>
</reference>
<evidence type="ECO:0000313" key="2">
    <source>
        <dbReference type="EMBL" id="MFD2551273.1"/>
    </source>
</evidence>
<organism evidence="2 3">
    <name type="scientific">Bizionia sediminis</name>
    <dbReference type="NCBI Taxonomy" id="1737064"/>
    <lineage>
        <taxon>Bacteria</taxon>
        <taxon>Pseudomonadati</taxon>
        <taxon>Bacteroidota</taxon>
        <taxon>Flavobacteriia</taxon>
        <taxon>Flavobacteriales</taxon>
        <taxon>Flavobacteriaceae</taxon>
        <taxon>Bizionia</taxon>
    </lineage>
</organism>
<name>A0ABW5KS57_9FLAO</name>
<keyword evidence="3" id="KW-1185">Reference proteome</keyword>